<protein>
    <submittedName>
        <fullName evidence="3">NADP-binding protein</fullName>
    </submittedName>
</protein>
<dbReference type="GO" id="GO:0016491">
    <property type="term" value="F:oxidoreductase activity"/>
    <property type="evidence" value="ECO:0007669"/>
    <property type="project" value="UniProtKB-KW"/>
</dbReference>
<comment type="similarity">
    <text evidence="1">Belongs to the short-chain dehydrogenases/reductases (SDR) family.</text>
</comment>
<dbReference type="Proteomes" id="UP000030653">
    <property type="component" value="Unassembled WGS sequence"/>
</dbReference>
<dbReference type="PANTHER" id="PTHR43899">
    <property type="entry name" value="RH59310P"/>
    <property type="match status" value="1"/>
</dbReference>
<dbReference type="GeneID" id="63689353"/>
<dbReference type="OrthoDB" id="47007at2759"/>
<keyword evidence="4" id="KW-1185">Reference proteome</keyword>
<proteinExistence type="inferred from homology"/>
<organism evidence="3 4">
    <name type="scientific">Dacryopinax primogenitus (strain DJM 731)</name>
    <name type="common">Brown rot fungus</name>
    <dbReference type="NCBI Taxonomy" id="1858805"/>
    <lineage>
        <taxon>Eukaryota</taxon>
        <taxon>Fungi</taxon>
        <taxon>Dikarya</taxon>
        <taxon>Basidiomycota</taxon>
        <taxon>Agaricomycotina</taxon>
        <taxon>Dacrymycetes</taxon>
        <taxon>Dacrymycetales</taxon>
        <taxon>Dacrymycetaceae</taxon>
        <taxon>Dacryopinax</taxon>
    </lineage>
</organism>
<accession>M5FV54</accession>
<dbReference type="EMBL" id="JH795868">
    <property type="protein sequence ID" value="EJU00139.1"/>
    <property type="molecule type" value="Genomic_DNA"/>
</dbReference>
<dbReference type="PRINTS" id="PR00081">
    <property type="entry name" value="GDHRDH"/>
</dbReference>
<dbReference type="RefSeq" id="XP_040627036.1">
    <property type="nucleotide sequence ID" value="XM_040774291.1"/>
</dbReference>
<dbReference type="STRING" id="1858805.M5FV54"/>
<feature type="non-terminal residue" evidence="3">
    <location>
        <position position="237"/>
    </location>
</feature>
<evidence type="ECO:0000313" key="4">
    <source>
        <dbReference type="Proteomes" id="UP000030653"/>
    </source>
</evidence>
<reference evidence="3 4" key="1">
    <citation type="journal article" date="2012" name="Science">
        <title>The Paleozoic origin of enzymatic lignin decomposition reconstructed from 31 fungal genomes.</title>
        <authorList>
            <person name="Floudas D."/>
            <person name="Binder M."/>
            <person name="Riley R."/>
            <person name="Barry K."/>
            <person name="Blanchette R.A."/>
            <person name="Henrissat B."/>
            <person name="Martinez A.T."/>
            <person name="Otillar R."/>
            <person name="Spatafora J.W."/>
            <person name="Yadav J.S."/>
            <person name="Aerts A."/>
            <person name="Benoit I."/>
            <person name="Boyd A."/>
            <person name="Carlson A."/>
            <person name="Copeland A."/>
            <person name="Coutinho P.M."/>
            <person name="de Vries R.P."/>
            <person name="Ferreira P."/>
            <person name="Findley K."/>
            <person name="Foster B."/>
            <person name="Gaskell J."/>
            <person name="Glotzer D."/>
            <person name="Gorecki P."/>
            <person name="Heitman J."/>
            <person name="Hesse C."/>
            <person name="Hori C."/>
            <person name="Igarashi K."/>
            <person name="Jurgens J.A."/>
            <person name="Kallen N."/>
            <person name="Kersten P."/>
            <person name="Kohler A."/>
            <person name="Kuees U."/>
            <person name="Kumar T.K.A."/>
            <person name="Kuo A."/>
            <person name="LaButti K."/>
            <person name="Larrondo L.F."/>
            <person name="Lindquist E."/>
            <person name="Ling A."/>
            <person name="Lombard V."/>
            <person name="Lucas S."/>
            <person name="Lundell T."/>
            <person name="Martin R."/>
            <person name="McLaughlin D.J."/>
            <person name="Morgenstern I."/>
            <person name="Morin E."/>
            <person name="Murat C."/>
            <person name="Nagy L.G."/>
            <person name="Nolan M."/>
            <person name="Ohm R.A."/>
            <person name="Patyshakuliyeva A."/>
            <person name="Rokas A."/>
            <person name="Ruiz-Duenas F.J."/>
            <person name="Sabat G."/>
            <person name="Salamov A."/>
            <person name="Samejima M."/>
            <person name="Schmutz J."/>
            <person name="Slot J.C."/>
            <person name="St John F."/>
            <person name="Stenlid J."/>
            <person name="Sun H."/>
            <person name="Sun S."/>
            <person name="Syed K."/>
            <person name="Tsang A."/>
            <person name="Wiebenga A."/>
            <person name="Young D."/>
            <person name="Pisabarro A."/>
            <person name="Eastwood D.C."/>
            <person name="Martin F."/>
            <person name="Cullen D."/>
            <person name="Grigoriev I.V."/>
            <person name="Hibbett D.S."/>
        </authorList>
    </citation>
    <scope>NUCLEOTIDE SEQUENCE [LARGE SCALE GENOMIC DNA]</scope>
    <source>
        <strain evidence="3 4">DJM-731 SS1</strain>
    </source>
</reference>
<sequence length="237" mass="26349">SYALITGASDGIGRALALEFAKWGFNIILHGRNPPKLAKVREEILALQKEKEKKKGKGKDVLLWVQDAAEDVDWPAVRKRFEQLEITVLVNNVGGSKLQTLSFDQQPLADVTRTVHINALFPFWLTHTLLPLLRQPYPTLLLNVGSMAGVIPPPHFAAYAGSKAFLDRFTHALDLDERISGSQVKVHYLQTATVLNSSGVMRRSLTVPSAEEYARGAVRVVGGTRRVVFPYWMHGLQ</sequence>
<keyword evidence="2" id="KW-0560">Oxidoreductase</keyword>
<gene>
    <name evidence="3" type="ORF">DACRYDRAFT_27013</name>
</gene>
<evidence type="ECO:0000256" key="1">
    <source>
        <dbReference type="ARBA" id="ARBA00006484"/>
    </source>
</evidence>
<evidence type="ECO:0000256" key="2">
    <source>
        <dbReference type="ARBA" id="ARBA00023002"/>
    </source>
</evidence>
<feature type="non-terminal residue" evidence="3">
    <location>
        <position position="1"/>
    </location>
</feature>
<dbReference type="GO" id="GO:0005783">
    <property type="term" value="C:endoplasmic reticulum"/>
    <property type="evidence" value="ECO:0007669"/>
    <property type="project" value="TreeGrafter"/>
</dbReference>
<dbReference type="PANTHER" id="PTHR43899:SF13">
    <property type="entry name" value="RH59310P"/>
    <property type="match status" value="1"/>
</dbReference>
<evidence type="ECO:0000313" key="3">
    <source>
        <dbReference type="EMBL" id="EJU00139.1"/>
    </source>
</evidence>
<dbReference type="SUPFAM" id="SSF51735">
    <property type="entry name" value="NAD(P)-binding Rossmann-fold domains"/>
    <property type="match status" value="1"/>
</dbReference>
<dbReference type="Gene3D" id="3.40.50.720">
    <property type="entry name" value="NAD(P)-binding Rossmann-like Domain"/>
    <property type="match status" value="1"/>
</dbReference>
<dbReference type="OMA" id="GFNVFLH"/>
<name>M5FV54_DACPD</name>
<dbReference type="AlphaFoldDB" id="M5FV54"/>
<dbReference type="InterPro" id="IPR036291">
    <property type="entry name" value="NAD(P)-bd_dom_sf"/>
</dbReference>
<dbReference type="Pfam" id="PF00106">
    <property type="entry name" value="adh_short"/>
    <property type="match status" value="1"/>
</dbReference>
<dbReference type="HOGENOM" id="CLU_010194_44_5_1"/>
<dbReference type="InterPro" id="IPR002347">
    <property type="entry name" value="SDR_fam"/>
</dbReference>
<dbReference type="InterPro" id="IPR051019">
    <property type="entry name" value="VLCFA-Steroid_DH"/>
</dbReference>